<protein>
    <submittedName>
        <fullName evidence="3">Uncharacterized protein</fullName>
    </submittedName>
</protein>
<comment type="caution">
    <text evidence="3">The sequence shown here is derived from an EMBL/GenBank/DDBJ whole genome shotgun (WGS) entry which is preliminary data.</text>
</comment>
<keyword evidence="4" id="KW-1185">Reference proteome</keyword>
<evidence type="ECO:0000313" key="3">
    <source>
        <dbReference type="EMBL" id="RBW70505.1"/>
    </source>
</evidence>
<reference evidence="3 4" key="1">
    <citation type="submission" date="2018-07" db="EMBL/GenBank/DDBJ databases">
        <title>Lottiidibacillus patelloidae gen. nov., sp. nov., isolated from the intestinal tract of a marine limpet and the reclassification of B. taeanensis BH030017T, B. algicola KMM 3737T and B. hwajinpoensis SW-72T as genus Lottiidibacillus.</title>
        <authorList>
            <person name="Liu R."/>
            <person name="Huang Z."/>
        </authorList>
    </citation>
    <scope>NUCLEOTIDE SEQUENCE [LARGE SCALE GENOMIC DNA]</scope>
    <source>
        <strain evidence="3 4">BH030017</strain>
    </source>
</reference>
<proteinExistence type="predicted"/>
<accession>A0A366XZE7</accession>
<feature type="transmembrane region" description="Helical" evidence="2">
    <location>
        <begin position="6"/>
        <end position="28"/>
    </location>
</feature>
<dbReference type="Proteomes" id="UP000253314">
    <property type="component" value="Unassembled WGS sequence"/>
</dbReference>
<evidence type="ECO:0000256" key="2">
    <source>
        <dbReference type="SAM" id="Phobius"/>
    </source>
</evidence>
<dbReference type="AlphaFoldDB" id="A0A366XZE7"/>
<dbReference type="RefSeq" id="WP_113804957.1">
    <property type="nucleotide sequence ID" value="NZ_QOCW01000004.1"/>
</dbReference>
<name>A0A366XZE7_9BACI</name>
<sequence length="155" mass="18035">MTLETLIEFIFSNLFFVFIIIGGIISFLKRLKETNNQPSKPAQRPSVSGKKQEASIPREQNPDFSSVETIQVENKRPQTNLQHAEEKLYQFKEQVEERSSTKLKRHSLNKTVINKKTFKNPSKNKLREGIIWAEILHSPRAHKPYGRDAFRRTKG</sequence>
<organism evidence="3 4">
    <name type="scientific">Bacillus taeanensis</name>
    <dbReference type="NCBI Taxonomy" id="273032"/>
    <lineage>
        <taxon>Bacteria</taxon>
        <taxon>Bacillati</taxon>
        <taxon>Bacillota</taxon>
        <taxon>Bacilli</taxon>
        <taxon>Bacillales</taxon>
        <taxon>Bacillaceae</taxon>
        <taxon>Bacillus</taxon>
    </lineage>
</organism>
<keyword evidence="2" id="KW-0812">Transmembrane</keyword>
<gene>
    <name evidence="3" type="ORF">DS031_05630</name>
</gene>
<evidence type="ECO:0000313" key="4">
    <source>
        <dbReference type="Proteomes" id="UP000253314"/>
    </source>
</evidence>
<dbReference type="EMBL" id="QOCW01000004">
    <property type="protein sequence ID" value="RBW70505.1"/>
    <property type="molecule type" value="Genomic_DNA"/>
</dbReference>
<dbReference type="OrthoDB" id="2967741at2"/>
<keyword evidence="2" id="KW-0472">Membrane</keyword>
<feature type="region of interest" description="Disordered" evidence="1">
    <location>
        <begin position="36"/>
        <end position="67"/>
    </location>
</feature>
<keyword evidence="2" id="KW-1133">Transmembrane helix</keyword>
<evidence type="ECO:0000256" key="1">
    <source>
        <dbReference type="SAM" id="MobiDB-lite"/>
    </source>
</evidence>